<dbReference type="EnsemblMetazoa" id="GAUT041980-RA">
    <property type="protein sequence ID" value="GAUT041980-PA"/>
    <property type="gene ID" value="GAUT041980"/>
</dbReference>
<accession>A0A1A9VMR5</accession>
<keyword evidence="1" id="KW-0812">Transmembrane</keyword>
<reference evidence="2" key="1">
    <citation type="submission" date="2020-05" db="UniProtKB">
        <authorList>
            <consortium name="EnsemblMetazoa"/>
        </authorList>
    </citation>
    <scope>IDENTIFICATION</scope>
    <source>
        <strain evidence="2">TTRI</strain>
    </source>
</reference>
<dbReference type="Proteomes" id="UP000078200">
    <property type="component" value="Unassembled WGS sequence"/>
</dbReference>
<proteinExistence type="predicted"/>
<dbReference type="VEuPathDB" id="VectorBase:GAUT041980"/>
<organism evidence="2 3">
    <name type="scientific">Glossina austeni</name>
    <name type="common">Savannah tsetse fly</name>
    <dbReference type="NCBI Taxonomy" id="7395"/>
    <lineage>
        <taxon>Eukaryota</taxon>
        <taxon>Metazoa</taxon>
        <taxon>Ecdysozoa</taxon>
        <taxon>Arthropoda</taxon>
        <taxon>Hexapoda</taxon>
        <taxon>Insecta</taxon>
        <taxon>Pterygota</taxon>
        <taxon>Neoptera</taxon>
        <taxon>Endopterygota</taxon>
        <taxon>Diptera</taxon>
        <taxon>Brachycera</taxon>
        <taxon>Muscomorpha</taxon>
        <taxon>Hippoboscoidea</taxon>
        <taxon>Glossinidae</taxon>
        <taxon>Glossina</taxon>
    </lineage>
</organism>
<sequence length="121" mass="14002">MAIEILRPHYKHFLRAGLLNKYEKQLIMKLFKVISGVYIIDDYYEPMNKATMLNILLLYRDNENGDDIDYNDDCIAWHAIADAAITVSLFAIALYLSILYICHISATVDIDVYEDEDAFLC</sequence>
<name>A0A1A9VMR5_GLOAU</name>
<protein>
    <submittedName>
        <fullName evidence="2">Uncharacterized protein</fullName>
    </submittedName>
</protein>
<keyword evidence="3" id="KW-1185">Reference proteome</keyword>
<evidence type="ECO:0000313" key="2">
    <source>
        <dbReference type="EnsemblMetazoa" id="GAUT041980-PA"/>
    </source>
</evidence>
<feature type="transmembrane region" description="Helical" evidence="1">
    <location>
        <begin position="75"/>
        <end position="96"/>
    </location>
</feature>
<keyword evidence="1" id="KW-1133">Transmembrane helix</keyword>
<evidence type="ECO:0000313" key="3">
    <source>
        <dbReference type="Proteomes" id="UP000078200"/>
    </source>
</evidence>
<keyword evidence="1" id="KW-0472">Membrane</keyword>
<dbReference type="AlphaFoldDB" id="A0A1A9VMR5"/>
<evidence type="ECO:0000256" key="1">
    <source>
        <dbReference type="SAM" id="Phobius"/>
    </source>
</evidence>